<dbReference type="InterPro" id="IPR050640">
    <property type="entry name" value="Bact_2-comp_sensor_kinase"/>
</dbReference>
<evidence type="ECO:0000313" key="4">
    <source>
        <dbReference type="Proteomes" id="UP000199672"/>
    </source>
</evidence>
<dbReference type="OrthoDB" id="9809908at2"/>
<evidence type="ECO:0000259" key="2">
    <source>
        <dbReference type="Pfam" id="PF06580"/>
    </source>
</evidence>
<feature type="domain" description="Signal transduction histidine kinase internal region" evidence="2">
    <location>
        <begin position="90"/>
        <end position="168"/>
    </location>
</feature>
<proteinExistence type="predicted"/>
<dbReference type="AlphaFoldDB" id="A0A1I1LNP7"/>
<dbReference type="SUPFAM" id="SSF55874">
    <property type="entry name" value="ATPase domain of HSP90 chaperone/DNA topoisomerase II/histidine kinase"/>
    <property type="match status" value="1"/>
</dbReference>
<keyword evidence="1" id="KW-1133">Transmembrane helix</keyword>
<feature type="transmembrane region" description="Helical" evidence="1">
    <location>
        <begin position="53"/>
        <end position="74"/>
    </location>
</feature>
<dbReference type="GO" id="GO:0016020">
    <property type="term" value="C:membrane"/>
    <property type="evidence" value="ECO:0007669"/>
    <property type="project" value="InterPro"/>
</dbReference>
<dbReference type="InterPro" id="IPR010559">
    <property type="entry name" value="Sig_transdc_His_kin_internal"/>
</dbReference>
<gene>
    <name evidence="3" type="ORF">SAMN05216297_102131</name>
</gene>
<accession>A0A1I1LNP7</accession>
<organism evidence="3 4">
    <name type="scientific">Flavobacterium phragmitis</name>
    <dbReference type="NCBI Taxonomy" id="739143"/>
    <lineage>
        <taxon>Bacteria</taxon>
        <taxon>Pseudomonadati</taxon>
        <taxon>Bacteroidota</taxon>
        <taxon>Flavobacteriia</taxon>
        <taxon>Flavobacteriales</taxon>
        <taxon>Flavobacteriaceae</taxon>
        <taxon>Flavobacterium</taxon>
    </lineage>
</organism>
<dbReference type="Gene3D" id="3.30.565.10">
    <property type="entry name" value="Histidine kinase-like ATPase, C-terminal domain"/>
    <property type="match status" value="1"/>
</dbReference>
<dbReference type="EMBL" id="FOMH01000002">
    <property type="protein sequence ID" value="SFC74867.1"/>
    <property type="molecule type" value="Genomic_DNA"/>
</dbReference>
<dbReference type="STRING" id="739143.SAMN05216297_102131"/>
<keyword evidence="3" id="KW-0418">Kinase</keyword>
<keyword evidence="3" id="KW-0808">Transferase</keyword>
<name>A0A1I1LNP7_9FLAO</name>
<dbReference type="RefSeq" id="WP_091490914.1">
    <property type="nucleotide sequence ID" value="NZ_FOMH01000002.1"/>
</dbReference>
<keyword evidence="1" id="KW-0472">Membrane</keyword>
<keyword evidence="4" id="KW-1185">Reference proteome</keyword>
<dbReference type="PANTHER" id="PTHR34220:SF7">
    <property type="entry name" value="SENSOR HISTIDINE KINASE YPDA"/>
    <property type="match status" value="1"/>
</dbReference>
<dbReference type="InterPro" id="IPR036890">
    <property type="entry name" value="HATPase_C_sf"/>
</dbReference>
<sequence>MILTVNSNRRNIIGAIALILAAVPIAAIFFIVITSNKDSVVLFENYSPKVSITIISFYFLLYLALFCFGIYWLVKQVLFIIRLKSENGKMELLQLQNQVNPHFFFNMLNNLYGLVAKDQKRAQELILKLSDMMRYSIYEGRKDFVTIAEEAAYLQNYIDLHTMRYHKKINVSFETTLEDDKLKIIPLLYIMLLENAFKHGVENLRKNAFVNIKLSSNNNIISFEVENNYDADLADQSSGIGIKNLKRRLELAYPKKHEFWVSKNDTTYKAHLILKL</sequence>
<dbReference type="PANTHER" id="PTHR34220">
    <property type="entry name" value="SENSOR HISTIDINE KINASE YPDA"/>
    <property type="match status" value="1"/>
</dbReference>
<keyword evidence="1" id="KW-0812">Transmembrane</keyword>
<dbReference type="Pfam" id="PF06580">
    <property type="entry name" value="His_kinase"/>
    <property type="match status" value="1"/>
</dbReference>
<dbReference type="GO" id="GO:0000155">
    <property type="term" value="F:phosphorelay sensor kinase activity"/>
    <property type="evidence" value="ECO:0007669"/>
    <property type="project" value="InterPro"/>
</dbReference>
<protein>
    <submittedName>
        <fullName evidence="3">Histidine kinase</fullName>
    </submittedName>
</protein>
<evidence type="ECO:0000313" key="3">
    <source>
        <dbReference type="EMBL" id="SFC74867.1"/>
    </source>
</evidence>
<feature type="transmembrane region" description="Helical" evidence="1">
    <location>
        <begin position="12"/>
        <end position="33"/>
    </location>
</feature>
<evidence type="ECO:0000256" key="1">
    <source>
        <dbReference type="SAM" id="Phobius"/>
    </source>
</evidence>
<dbReference type="Proteomes" id="UP000199672">
    <property type="component" value="Unassembled WGS sequence"/>
</dbReference>
<reference evidence="4" key="1">
    <citation type="submission" date="2016-10" db="EMBL/GenBank/DDBJ databases">
        <authorList>
            <person name="Varghese N."/>
            <person name="Submissions S."/>
        </authorList>
    </citation>
    <scope>NUCLEOTIDE SEQUENCE [LARGE SCALE GENOMIC DNA]</scope>
    <source>
        <strain evidence="4">CGMCC 1.10370</strain>
    </source>
</reference>